<name>A0A2Z7D0L3_9LAMI</name>
<sequence>MEAGIDRLNLHSVQLGYLKILQMGNADPNNTKQENNTRANKDRIARPAYQLANQNLSSLYTTHSKSAGGNHRSVIFRVRQPITARWSSDTTNQSVTTSMIALDFSGTTNQSASHNVALKQVIKSICQSGSRCMHVCEFNIQFKMHTIQYVKTECKLNQLNMLYHVIHIIISSNLTTSITAMFTLKLLNLLNSYLQQLKSTSTDSHKGTVQTTEASQLPPATKFMAGTPWNSNLYQSTSQLLNLARNHLPKIAQHPKNAMSDFSRNIRTPEASRSNSQVVLQPLMGYVIISANRYLTAGTRRNAKTQRFYLIKRRHFSSATGSSNQQLVTQSQHLSHKVTTDQRCQQKSMPKMLTNTCRSLANSRAKRNYCQQQPLHTHTCYQQITFEALRLKSKTTAYFPYATVTI</sequence>
<feature type="compositionally biased region" description="Polar residues" evidence="1">
    <location>
        <begin position="321"/>
        <end position="333"/>
    </location>
</feature>
<evidence type="ECO:0000256" key="1">
    <source>
        <dbReference type="SAM" id="MobiDB-lite"/>
    </source>
</evidence>
<dbReference type="AlphaFoldDB" id="A0A2Z7D0L3"/>
<gene>
    <name evidence="2" type="ORF">F511_42475</name>
</gene>
<reference evidence="2 3" key="1">
    <citation type="journal article" date="2015" name="Proc. Natl. Acad. Sci. U.S.A.">
        <title>The resurrection genome of Boea hygrometrica: A blueprint for survival of dehydration.</title>
        <authorList>
            <person name="Xiao L."/>
            <person name="Yang G."/>
            <person name="Zhang L."/>
            <person name="Yang X."/>
            <person name="Zhao S."/>
            <person name="Ji Z."/>
            <person name="Zhou Q."/>
            <person name="Hu M."/>
            <person name="Wang Y."/>
            <person name="Chen M."/>
            <person name="Xu Y."/>
            <person name="Jin H."/>
            <person name="Xiao X."/>
            <person name="Hu G."/>
            <person name="Bao F."/>
            <person name="Hu Y."/>
            <person name="Wan P."/>
            <person name="Li L."/>
            <person name="Deng X."/>
            <person name="Kuang T."/>
            <person name="Xiang C."/>
            <person name="Zhu J.K."/>
            <person name="Oliver M.J."/>
            <person name="He Y."/>
        </authorList>
    </citation>
    <scope>NUCLEOTIDE SEQUENCE [LARGE SCALE GENOMIC DNA]</scope>
    <source>
        <strain evidence="3">cv. XS01</strain>
    </source>
</reference>
<proteinExistence type="predicted"/>
<accession>A0A2Z7D0L3</accession>
<evidence type="ECO:0000313" key="2">
    <source>
        <dbReference type="EMBL" id="KZV52765.1"/>
    </source>
</evidence>
<keyword evidence="3" id="KW-1185">Reference proteome</keyword>
<dbReference type="Proteomes" id="UP000250235">
    <property type="component" value="Unassembled WGS sequence"/>
</dbReference>
<evidence type="ECO:0000313" key="3">
    <source>
        <dbReference type="Proteomes" id="UP000250235"/>
    </source>
</evidence>
<dbReference type="EMBL" id="KQ990715">
    <property type="protein sequence ID" value="KZV52765.1"/>
    <property type="molecule type" value="Genomic_DNA"/>
</dbReference>
<feature type="region of interest" description="Disordered" evidence="1">
    <location>
        <begin position="321"/>
        <end position="347"/>
    </location>
</feature>
<protein>
    <submittedName>
        <fullName evidence="2">Uncharacterized protein</fullName>
    </submittedName>
</protein>
<organism evidence="2 3">
    <name type="scientific">Dorcoceras hygrometricum</name>
    <dbReference type="NCBI Taxonomy" id="472368"/>
    <lineage>
        <taxon>Eukaryota</taxon>
        <taxon>Viridiplantae</taxon>
        <taxon>Streptophyta</taxon>
        <taxon>Embryophyta</taxon>
        <taxon>Tracheophyta</taxon>
        <taxon>Spermatophyta</taxon>
        <taxon>Magnoliopsida</taxon>
        <taxon>eudicotyledons</taxon>
        <taxon>Gunneridae</taxon>
        <taxon>Pentapetalae</taxon>
        <taxon>asterids</taxon>
        <taxon>lamiids</taxon>
        <taxon>Lamiales</taxon>
        <taxon>Gesneriaceae</taxon>
        <taxon>Didymocarpoideae</taxon>
        <taxon>Trichosporeae</taxon>
        <taxon>Loxocarpinae</taxon>
        <taxon>Dorcoceras</taxon>
    </lineage>
</organism>